<sequence length="1001" mass="106723">MSKGLGVLGHGLKAALLGGCAMGLLMADAAMAQQGSASTSNTSGDKIEEIVVVGSRIRRDTFNSPSPVQVITRDEATAAGLASAAELLQSTSVGGGSAQINNAFGGFVTEGGPGANTISLRGLGAGRTLVLINGRRVAPAGTRGAVGSADLNVLPNAIVERIEILRDGASSIYGSDAIAGVVNVITEVDVDGVTVEGRYNRPVHGNGEQGRFSIVGGTSGDRWKASGSLEYYERGNLTLADRDWTRCQTQYRLNPVTGALGDYIDPLTGQPKCYPTGSTGEGGVTINTLGTRSRAGVGAPGSVGASFNRWRPNAAVTTGLVGFEGVGGGSNNINVRDTYDPRVLNQSLISPVQIFSGFGQASYELQALGDAEVYAEVLANKRDSQQTGFRQLSLDYPQASLLVPTFLQTEGTAFGSTLHAGNGLRAFIGFGNDKNEQSVEFYKGTLGVRGDVTFLPEWKYDLTGTFSKSDAYYKQQSFLTDRLSRSVNVVAAPVGFNSALVRPGANGTNVTCAINITDPTANCIPAPVLNSQTIAGILPQDFRDYIFRPIKGTTTYEETVLAAAFDGPLFSLPAGKVQLATGFEYRYAKINDTPDPNSVAGNLLNLTSSAPTRGNDSVIEAYGEVEVPLLADLPFVKSLTVNASARYTDYDSYGSDETYKVGGEYQPFDWLSLRGTYGTSFRAPALFEQFQGATSGFLSSNSDPCNNYNGPSVNPNRAKNCASEGLPAGFQATSGIAVISKGGAGTGLEAETSDNLTLGTVIRPELPEQFGEIAFAVDYFDIQIDNGVERVGASNILSRCYDDPDFRAGGGLCNLVTRAAGSNQLTVQDAFTNIATQLVRGFDYNLRWTGDVGPVNLRLNANVTKYNSQKTRTFSDDTFDENNGTIGSPEWVGDVNATVAYEEWKFRYGVEWISATESYDLVGIVQGESNFYFQTDSYYLHRASVQYEAEDWQATFGVRNLFDEEPPQISSGAYNRVGNAPLYSGYDYVGRQLFINVSKKF</sequence>
<dbReference type="KEGG" id="acru:HHL28_08770"/>
<evidence type="ECO:0000313" key="14">
    <source>
        <dbReference type="Proteomes" id="UP000501891"/>
    </source>
</evidence>
<feature type="chain" id="PRO_5032498415" evidence="10">
    <location>
        <begin position="33"/>
        <end position="1001"/>
    </location>
</feature>
<comment type="subcellular location">
    <subcellularLocation>
        <location evidence="1 8">Cell outer membrane</location>
        <topology evidence="1 8">Multi-pass membrane protein</topology>
    </subcellularLocation>
</comment>
<evidence type="ECO:0000256" key="7">
    <source>
        <dbReference type="ARBA" id="ARBA00023237"/>
    </source>
</evidence>
<keyword evidence="6 8" id="KW-0472">Membrane</keyword>
<dbReference type="EMBL" id="CP051775">
    <property type="protein sequence ID" value="QJE73167.1"/>
    <property type="molecule type" value="Genomic_DNA"/>
</dbReference>
<evidence type="ECO:0000313" key="13">
    <source>
        <dbReference type="EMBL" id="QJE73167.1"/>
    </source>
</evidence>
<proteinExistence type="inferred from homology"/>
<dbReference type="Gene3D" id="2.40.170.20">
    <property type="entry name" value="TonB-dependent receptor, beta-barrel domain"/>
    <property type="match status" value="1"/>
</dbReference>
<keyword evidence="10" id="KW-0732">Signal</keyword>
<dbReference type="GO" id="GO:0009279">
    <property type="term" value="C:cell outer membrane"/>
    <property type="evidence" value="ECO:0007669"/>
    <property type="project" value="UniProtKB-SubCell"/>
</dbReference>
<evidence type="ECO:0000256" key="8">
    <source>
        <dbReference type="PROSITE-ProRule" id="PRU01360"/>
    </source>
</evidence>
<dbReference type="Pfam" id="PF07715">
    <property type="entry name" value="Plug"/>
    <property type="match status" value="1"/>
</dbReference>
<dbReference type="PANTHER" id="PTHR47234:SF2">
    <property type="entry name" value="TONB-DEPENDENT RECEPTOR"/>
    <property type="match status" value="1"/>
</dbReference>
<dbReference type="Pfam" id="PF00593">
    <property type="entry name" value="TonB_dep_Rec_b-barrel"/>
    <property type="match status" value="1"/>
</dbReference>
<feature type="domain" description="TonB-dependent receptor plug" evidence="12">
    <location>
        <begin position="62"/>
        <end position="181"/>
    </location>
</feature>
<dbReference type="AlphaFoldDB" id="A0A858R6Z8"/>
<name>A0A858R6Z8_9PROT</name>
<dbReference type="InterPro" id="IPR039426">
    <property type="entry name" value="TonB-dep_rcpt-like"/>
</dbReference>
<dbReference type="SUPFAM" id="SSF56935">
    <property type="entry name" value="Porins"/>
    <property type="match status" value="1"/>
</dbReference>
<organism evidence="13 14">
    <name type="scientific">Aerophototrophica crusticola</name>
    <dbReference type="NCBI Taxonomy" id="1709002"/>
    <lineage>
        <taxon>Bacteria</taxon>
        <taxon>Pseudomonadati</taxon>
        <taxon>Pseudomonadota</taxon>
        <taxon>Alphaproteobacteria</taxon>
        <taxon>Rhodospirillales</taxon>
        <taxon>Rhodospirillaceae</taxon>
        <taxon>Aerophototrophica</taxon>
    </lineage>
</organism>
<evidence type="ECO:0000256" key="5">
    <source>
        <dbReference type="ARBA" id="ARBA00023077"/>
    </source>
</evidence>
<evidence type="ECO:0000256" key="9">
    <source>
        <dbReference type="RuleBase" id="RU003357"/>
    </source>
</evidence>
<dbReference type="Proteomes" id="UP000501891">
    <property type="component" value="Chromosome"/>
</dbReference>
<evidence type="ECO:0000259" key="12">
    <source>
        <dbReference type="Pfam" id="PF07715"/>
    </source>
</evidence>
<gene>
    <name evidence="13" type="ORF">HHL28_08770</name>
</gene>
<dbReference type="InterPro" id="IPR000531">
    <property type="entry name" value="Beta-barrel_TonB"/>
</dbReference>
<dbReference type="PROSITE" id="PS52016">
    <property type="entry name" value="TONB_DEPENDENT_REC_3"/>
    <property type="match status" value="1"/>
</dbReference>
<keyword evidence="4 8" id="KW-0812">Transmembrane</keyword>
<evidence type="ECO:0000256" key="3">
    <source>
        <dbReference type="ARBA" id="ARBA00022452"/>
    </source>
</evidence>
<dbReference type="PANTHER" id="PTHR47234">
    <property type="match status" value="1"/>
</dbReference>
<evidence type="ECO:0000256" key="6">
    <source>
        <dbReference type="ARBA" id="ARBA00023136"/>
    </source>
</evidence>
<accession>A0A858R6Z8</accession>
<dbReference type="InterPro" id="IPR037066">
    <property type="entry name" value="Plug_dom_sf"/>
</dbReference>
<evidence type="ECO:0000256" key="4">
    <source>
        <dbReference type="ARBA" id="ARBA00022692"/>
    </source>
</evidence>
<protein>
    <submittedName>
        <fullName evidence="13">TonB-dependent receptor</fullName>
    </submittedName>
</protein>
<evidence type="ECO:0000256" key="1">
    <source>
        <dbReference type="ARBA" id="ARBA00004571"/>
    </source>
</evidence>
<evidence type="ECO:0000256" key="2">
    <source>
        <dbReference type="ARBA" id="ARBA00022448"/>
    </source>
</evidence>
<keyword evidence="3 8" id="KW-1134">Transmembrane beta strand</keyword>
<comment type="similarity">
    <text evidence="8 9">Belongs to the TonB-dependent receptor family.</text>
</comment>
<reference evidence="13" key="1">
    <citation type="submission" date="2020-04" db="EMBL/GenBank/DDBJ databases">
        <title>A desert anoxygenic phototrophic bacterium fixes CO2 using RubisCO under aerobic conditions.</title>
        <authorList>
            <person name="Tang K."/>
        </authorList>
    </citation>
    <scope>NUCLEOTIDE SEQUENCE [LARGE SCALE GENOMIC DNA]</scope>
    <source>
        <strain evidence="13">MIMtkB3</strain>
    </source>
</reference>
<feature type="domain" description="TonB-dependent receptor-like beta-barrel" evidence="11">
    <location>
        <begin position="412"/>
        <end position="961"/>
    </location>
</feature>
<keyword evidence="13" id="KW-0675">Receptor</keyword>
<keyword evidence="2 8" id="KW-0813">Transport</keyword>
<dbReference type="InterPro" id="IPR012910">
    <property type="entry name" value="Plug_dom"/>
</dbReference>
<feature type="signal peptide" evidence="10">
    <location>
        <begin position="1"/>
        <end position="32"/>
    </location>
</feature>
<keyword evidence="14" id="KW-1185">Reference proteome</keyword>
<evidence type="ECO:0000259" key="11">
    <source>
        <dbReference type="Pfam" id="PF00593"/>
    </source>
</evidence>
<dbReference type="InterPro" id="IPR036942">
    <property type="entry name" value="Beta-barrel_TonB_sf"/>
</dbReference>
<keyword evidence="7 8" id="KW-0998">Cell outer membrane</keyword>
<dbReference type="Gene3D" id="2.170.130.10">
    <property type="entry name" value="TonB-dependent receptor, plug domain"/>
    <property type="match status" value="1"/>
</dbReference>
<keyword evidence="5 9" id="KW-0798">TonB box</keyword>
<evidence type="ECO:0000256" key="10">
    <source>
        <dbReference type="SAM" id="SignalP"/>
    </source>
</evidence>